<reference evidence="2" key="1">
    <citation type="journal article" date="2015" name="Nature">
        <title>Complex archaea that bridge the gap between prokaryotes and eukaryotes.</title>
        <authorList>
            <person name="Spang A."/>
            <person name="Saw J.H."/>
            <person name="Jorgensen S.L."/>
            <person name="Zaremba-Niedzwiedzka K."/>
            <person name="Martijn J."/>
            <person name="Lind A.E."/>
            <person name="van Eijk R."/>
            <person name="Schleper C."/>
            <person name="Guy L."/>
            <person name="Ettema T.J."/>
        </authorList>
    </citation>
    <scope>NUCLEOTIDE SEQUENCE</scope>
</reference>
<accession>A0A0F9QCL7</accession>
<dbReference type="AlphaFoldDB" id="A0A0F9QCL7"/>
<evidence type="ECO:0000313" key="2">
    <source>
        <dbReference type="EMBL" id="KKN40274.1"/>
    </source>
</evidence>
<name>A0A0F9QCL7_9ZZZZ</name>
<dbReference type="EMBL" id="LAZR01001713">
    <property type="protein sequence ID" value="KKN40274.1"/>
    <property type="molecule type" value="Genomic_DNA"/>
</dbReference>
<protein>
    <submittedName>
        <fullName evidence="2">Uncharacterized protein</fullName>
    </submittedName>
</protein>
<organism evidence="2">
    <name type="scientific">marine sediment metagenome</name>
    <dbReference type="NCBI Taxonomy" id="412755"/>
    <lineage>
        <taxon>unclassified sequences</taxon>
        <taxon>metagenomes</taxon>
        <taxon>ecological metagenomes</taxon>
    </lineage>
</organism>
<gene>
    <name evidence="2" type="ORF">LCGC14_0734840</name>
</gene>
<feature type="region of interest" description="Disordered" evidence="1">
    <location>
        <begin position="1"/>
        <end position="63"/>
    </location>
</feature>
<comment type="caution">
    <text evidence="2">The sequence shown here is derived from an EMBL/GenBank/DDBJ whole genome shotgun (WGS) entry which is preliminary data.</text>
</comment>
<feature type="compositionally biased region" description="Basic residues" evidence="1">
    <location>
        <begin position="1"/>
        <end position="27"/>
    </location>
</feature>
<evidence type="ECO:0000256" key="1">
    <source>
        <dbReference type="SAM" id="MobiDB-lite"/>
    </source>
</evidence>
<sequence length="80" mass="8649">MAGRRRQKGSQRGSRRSRSKTQSRQRAKAAGAQFGVLGPPPGISPPANRGKQERAAAAGKKPGILQQVKEFLPNLLFKNN</sequence>
<proteinExistence type="predicted"/>